<dbReference type="PANTHER" id="PTHR44846">
    <property type="entry name" value="MANNOSYL-D-GLYCERATE TRANSPORT/METABOLISM SYSTEM REPRESSOR MNGR-RELATED"/>
    <property type="match status" value="1"/>
</dbReference>
<dbReference type="InterPro" id="IPR036390">
    <property type="entry name" value="WH_DNA-bd_sf"/>
</dbReference>
<gene>
    <name evidence="5" type="ORF">ACFFRN_12380</name>
</gene>
<keyword evidence="3" id="KW-0804">Transcription</keyword>
<dbReference type="InterPro" id="IPR050679">
    <property type="entry name" value="Bact_HTH_transcr_reg"/>
</dbReference>
<evidence type="ECO:0000256" key="1">
    <source>
        <dbReference type="ARBA" id="ARBA00023015"/>
    </source>
</evidence>
<keyword evidence="1" id="KW-0805">Transcription regulation</keyword>
<evidence type="ECO:0000256" key="3">
    <source>
        <dbReference type="ARBA" id="ARBA00023163"/>
    </source>
</evidence>
<sequence length="145" mass="15852">MAAEALFSRIADDLRRQIVTGELAPGERLPTEHDLAARYSTTRATVRKALAVLRSEGRIDSSQGSGSYIKRRAPILMQSTGAVRRSRRRSGAPNFNAEMTARGLEARQELLRVDTITAAPEIAAQLGLDEDTEVIVGRLMFTVEG</sequence>
<protein>
    <submittedName>
        <fullName evidence="5">GntR family transcriptional regulator</fullName>
    </submittedName>
</protein>
<evidence type="ECO:0000313" key="6">
    <source>
        <dbReference type="Proteomes" id="UP001589646"/>
    </source>
</evidence>
<dbReference type="SUPFAM" id="SSF64288">
    <property type="entry name" value="Chorismate lyase-like"/>
    <property type="match status" value="1"/>
</dbReference>
<reference evidence="5 6" key="1">
    <citation type="submission" date="2024-09" db="EMBL/GenBank/DDBJ databases">
        <authorList>
            <person name="Sun Q."/>
            <person name="Mori K."/>
        </authorList>
    </citation>
    <scope>NUCLEOTIDE SEQUENCE [LARGE SCALE GENOMIC DNA]</scope>
    <source>
        <strain evidence="5 6">JCM 3323</strain>
    </source>
</reference>
<dbReference type="Pfam" id="PF00392">
    <property type="entry name" value="GntR"/>
    <property type="match status" value="1"/>
</dbReference>
<dbReference type="Proteomes" id="UP001589646">
    <property type="component" value="Unassembled WGS sequence"/>
</dbReference>
<organism evidence="5 6">
    <name type="scientific">Nonomuraea roseola</name>
    <dbReference type="NCBI Taxonomy" id="46179"/>
    <lineage>
        <taxon>Bacteria</taxon>
        <taxon>Bacillati</taxon>
        <taxon>Actinomycetota</taxon>
        <taxon>Actinomycetes</taxon>
        <taxon>Streptosporangiales</taxon>
        <taxon>Streptosporangiaceae</taxon>
        <taxon>Nonomuraea</taxon>
    </lineage>
</organism>
<dbReference type="Gene3D" id="3.40.1410.10">
    <property type="entry name" value="Chorismate lyase-like"/>
    <property type="match status" value="1"/>
</dbReference>
<dbReference type="InterPro" id="IPR036388">
    <property type="entry name" value="WH-like_DNA-bd_sf"/>
</dbReference>
<dbReference type="EMBL" id="JBHMCE010000004">
    <property type="protein sequence ID" value="MFB9527412.1"/>
    <property type="molecule type" value="Genomic_DNA"/>
</dbReference>
<keyword evidence="2" id="KW-0238">DNA-binding</keyword>
<evidence type="ECO:0000259" key="4">
    <source>
        <dbReference type="PROSITE" id="PS50949"/>
    </source>
</evidence>
<keyword evidence="6" id="KW-1185">Reference proteome</keyword>
<dbReference type="InterPro" id="IPR000524">
    <property type="entry name" value="Tscrpt_reg_HTH_GntR"/>
</dbReference>
<accession>A0ABV5PW09</accession>
<dbReference type="PRINTS" id="PR00035">
    <property type="entry name" value="HTHGNTR"/>
</dbReference>
<dbReference type="SMART" id="SM00345">
    <property type="entry name" value="HTH_GNTR"/>
    <property type="match status" value="1"/>
</dbReference>
<dbReference type="RefSeq" id="WP_346131363.1">
    <property type="nucleotide sequence ID" value="NZ_BAAAXC010000015.1"/>
</dbReference>
<proteinExistence type="predicted"/>
<evidence type="ECO:0000313" key="5">
    <source>
        <dbReference type="EMBL" id="MFB9527412.1"/>
    </source>
</evidence>
<name>A0ABV5PW09_9ACTN</name>
<evidence type="ECO:0000256" key="2">
    <source>
        <dbReference type="ARBA" id="ARBA00023125"/>
    </source>
</evidence>
<dbReference type="InterPro" id="IPR028978">
    <property type="entry name" value="Chorismate_lyase_/UTRA_dom_sf"/>
</dbReference>
<dbReference type="Gene3D" id="1.10.10.10">
    <property type="entry name" value="Winged helix-like DNA-binding domain superfamily/Winged helix DNA-binding domain"/>
    <property type="match status" value="1"/>
</dbReference>
<feature type="domain" description="HTH gntR-type" evidence="4">
    <location>
        <begin position="4"/>
        <end position="72"/>
    </location>
</feature>
<comment type="caution">
    <text evidence="5">The sequence shown here is derived from an EMBL/GenBank/DDBJ whole genome shotgun (WGS) entry which is preliminary data.</text>
</comment>
<dbReference type="PANTHER" id="PTHR44846:SF17">
    <property type="entry name" value="GNTR-FAMILY TRANSCRIPTIONAL REGULATOR"/>
    <property type="match status" value="1"/>
</dbReference>
<dbReference type="SUPFAM" id="SSF46785">
    <property type="entry name" value="Winged helix' DNA-binding domain"/>
    <property type="match status" value="1"/>
</dbReference>
<dbReference type="PROSITE" id="PS50949">
    <property type="entry name" value="HTH_GNTR"/>
    <property type="match status" value="1"/>
</dbReference>
<dbReference type="CDD" id="cd07377">
    <property type="entry name" value="WHTH_GntR"/>
    <property type="match status" value="1"/>
</dbReference>